<dbReference type="Pfam" id="PF00685">
    <property type="entry name" value="Sulfotransfer_1"/>
    <property type="match status" value="1"/>
</dbReference>
<keyword evidence="6" id="KW-1185">Reference proteome</keyword>
<evidence type="ECO:0000256" key="2">
    <source>
        <dbReference type="ARBA" id="ARBA00022679"/>
    </source>
</evidence>
<dbReference type="HOGENOM" id="CLU_027239_8_1_1"/>
<evidence type="ECO:0000313" key="5">
    <source>
        <dbReference type="EnsemblPlants" id="OPUNC08G18540.1"/>
    </source>
</evidence>
<organism evidence="5">
    <name type="scientific">Oryza punctata</name>
    <name type="common">Red rice</name>
    <dbReference type="NCBI Taxonomy" id="4537"/>
    <lineage>
        <taxon>Eukaryota</taxon>
        <taxon>Viridiplantae</taxon>
        <taxon>Streptophyta</taxon>
        <taxon>Embryophyta</taxon>
        <taxon>Tracheophyta</taxon>
        <taxon>Spermatophyta</taxon>
        <taxon>Magnoliopsida</taxon>
        <taxon>Liliopsida</taxon>
        <taxon>Poales</taxon>
        <taxon>Poaceae</taxon>
        <taxon>BOP clade</taxon>
        <taxon>Oryzoideae</taxon>
        <taxon>Oryzeae</taxon>
        <taxon>Oryzinae</taxon>
        <taxon>Oryza</taxon>
    </lineage>
</organism>
<dbReference type="PANTHER" id="PTHR11783">
    <property type="entry name" value="SULFOTRANSFERASE SULT"/>
    <property type="match status" value="1"/>
</dbReference>
<reference evidence="5" key="1">
    <citation type="submission" date="2015-04" db="UniProtKB">
        <authorList>
            <consortium name="EnsemblPlants"/>
        </authorList>
    </citation>
    <scope>IDENTIFICATION</scope>
</reference>
<keyword evidence="2 3" id="KW-0808">Transferase</keyword>
<dbReference type="AlphaFoldDB" id="A0A0E0LWV4"/>
<dbReference type="EnsemblPlants" id="OPUNC08G18540.1">
    <property type="protein sequence ID" value="OPUNC08G18540.1"/>
    <property type="gene ID" value="OPUNC08G18540"/>
</dbReference>
<evidence type="ECO:0000313" key="6">
    <source>
        <dbReference type="Proteomes" id="UP000026962"/>
    </source>
</evidence>
<dbReference type="eggNOG" id="KOG1584">
    <property type="taxonomic scope" value="Eukaryota"/>
</dbReference>
<feature type="domain" description="Sulfotransferase" evidence="4">
    <location>
        <begin position="3"/>
        <end position="70"/>
    </location>
</feature>
<protein>
    <recommendedName>
        <fullName evidence="3">Sulfotransferase</fullName>
        <ecNumber evidence="3">2.8.2.-</ecNumber>
    </recommendedName>
</protein>
<dbReference type="Proteomes" id="UP000026962">
    <property type="component" value="Chromosome 8"/>
</dbReference>
<evidence type="ECO:0000259" key="4">
    <source>
        <dbReference type="Pfam" id="PF00685"/>
    </source>
</evidence>
<dbReference type="Gene3D" id="3.40.50.300">
    <property type="entry name" value="P-loop containing nucleotide triphosphate hydrolases"/>
    <property type="match status" value="1"/>
</dbReference>
<comment type="similarity">
    <text evidence="1 3">Belongs to the sulfotransferase 1 family.</text>
</comment>
<proteinExistence type="inferred from homology"/>
<name>A0A0E0LWV4_ORYPU</name>
<dbReference type="OMA" id="EPRDEIN"/>
<evidence type="ECO:0000256" key="3">
    <source>
        <dbReference type="RuleBase" id="RU361155"/>
    </source>
</evidence>
<dbReference type="SUPFAM" id="SSF52540">
    <property type="entry name" value="P-loop containing nucleoside triphosphate hydrolases"/>
    <property type="match status" value="1"/>
</dbReference>
<dbReference type="InterPro" id="IPR027417">
    <property type="entry name" value="P-loop_NTPase"/>
</dbReference>
<accession>A0A0E0LWV4</accession>
<dbReference type="InterPro" id="IPR000863">
    <property type="entry name" value="Sulfotransferase_dom"/>
</dbReference>
<reference evidence="5" key="2">
    <citation type="submission" date="2018-05" db="EMBL/GenBank/DDBJ databases">
        <title>OpunRS2 (Oryza punctata Reference Sequence Version 2).</title>
        <authorList>
            <person name="Zhang J."/>
            <person name="Kudrna D."/>
            <person name="Lee S."/>
            <person name="Talag J."/>
            <person name="Welchert J."/>
            <person name="Wing R.A."/>
        </authorList>
    </citation>
    <scope>NUCLEOTIDE SEQUENCE [LARGE SCALE GENOMIC DNA]</scope>
</reference>
<dbReference type="EC" id="2.8.2.-" evidence="3"/>
<sequence length="75" mass="8761">MKFDKAFEMFVDGFSSVEPIWNHYLGYWNKHVEEPARVFFLKYDDMMADPAGHVKKLAEFLWVPFTDDEVGAGIV</sequence>
<dbReference type="GO" id="GO:0008146">
    <property type="term" value="F:sulfotransferase activity"/>
    <property type="evidence" value="ECO:0007669"/>
    <property type="project" value="InterPro"/>
</dbReference>
<dbReference type="Gramene" id="OPUNC08G18540.1">
    <property type="protein sequence ID" value="OPUNC08G18540.1"/>
    <property type="gene ID" value="OPUNC08G18540"/>
</dbReference>
<evidence type="ECO:0000256" key="1">
    <source>
        <dbReference type="ARBA" id="ARBA00005771"/>
    </source>
</evidence>